<comment type="similarity">
    <text evidence="2">Belongs to the membrane fusion protein (MFP) (TC 8.A.1) family.</text>
</comment>
<reference evidence="7 8" key="1">
    <citation type="submission" date="2024-03" db="EMBL/GenBank/DDBJ databases">
        <title>Pseudoalteromonas qingdaonensis sp. nov., isolated from the intestines of marine benthic organisms.</title>
        <authorList>
            <person name="Lin X."/>
            <person name="Fang S."/>
            <person name="Hu X."/>
        </authorList>
    </citation>
    <scope>NUCLEOTIDE SEQUENCE [LARGE SCALE GENOMIC DNA]</scope>
    <source>
        <strain evidence="7 8">YIC-827</strain>
    </source>
</reference>
<dbReference type="NCBIfam" id="TIGR01730">
    <property type="entry name" value="RND_mfp"/>
    <property type="match status" value="1"/>
</dbReference>
<dbReference type="InterPro" id="IPR058624">
    <property type="entry name" value="MdtA-like_HH"/>
</dbReference>
<evidence type="ECO:0000259" key="4">
    <source>
        <dbReference type="Pfam" id="PF25917"/>
    </source>
</evidence>
<name>A0ABU9N4N1_9GAMM</name>
<comment type="subcellular location">
    <subcellularLocation>
        <location evidence="1">Cell inner membrane</location>
        <topology evidence="1">Lipid-anchor</topology>
    </subcellularLocation>
</comment>
<dbReference type="Pfam" id="PF25944">
    <property type="entry name" value="Beta-barrel_RND"/>
    <property type="match status" value="1"/>
</dbReference>
<dbReference type="Pfam" id="PF25967">
    <property type="entry name" value="RND-MFP_C"/>
    <property type="match status" value="1"/>
</dbReference>
<evidence type="ECO:0000259" key="6">
    <source>
        <dbReference type="Pfam" id="PF25967"/>
    </source>
</evidence>
<dbReference type="PANTHER" id="PTHR30158">
    <property type="entry name" value="ACRA/E-RELATED COMPONENT OF DRUG EFFLUX TRANSPORTER"/>
    <property type="match status" value="1"/>
</dbReference>
<dbReference type="Gene3D" id="2.40.50.100">
    <property type="match status" value="1"/>
</dbReference>
<dbReference type="Gene3D" id="2.40.30.170">
    <property type="match status" value="1"/>
</dbReference>
<dbReference type="Gene3D" id="1.10.287.470">
    <property type="entry name" value="Helix hairpin bin"/>
    <property type="match status" value="1"/>
</dbReference>
<dbReference type="InterPro" id="IPR006143">
    <property type="entry name" value="RND_pump_MFP"/>
</dbReference>
<keyword evidence="8" id="KW-1185">Reference proteome</keyword>
<comment type="caution">
    <text evidence="7">The sequence shown here is derived from an EMBL/GenBank/DDBJ whole genome shotgun (WGS) entry which is preliminary data.</text>
</comment>
<dbReference type="InterPro" id="IPR058625">
    <property type="entry name" value="MdtA-like_BSH"/>
</dbReference>
<feature type="domain" description="Multidrug resistance protein MdtA-like alpha-helical hairpin" evidence="3">
    <location>
        <begin position="112"/>
        <end position="180"/>
    </location>
</feature>
<dbReference type="Proteomes" id="UP001447008">
    <property type="component" value="Unassembled WGS sequence"/>
</dbReference>
<sequence length="395" mass="43097">MPGVPSHKSSFTKKILAVALSGATLILAPGCSEKPVANQNTPAPAVSVYDVQVEEIGQYREFVARTEAYQEASIQARVSGELIERTFIEGSKVEKGQLLFKIDPSEYRASVSELEASLRSNKAIADRAERDLKRGREIASDGFISAADLDKLETNYNQALAAVKAGEAGLEKAKLNLGYTEIKAPFSGLIGKVNYDVGNIVGPNSGSLAELTDIDPIYVNFQVEEADYITYQQQQQQKNADPTKVQLDLALRLPNNTDFAQSGELDFADTKIDRSTGTVELRAKFDNPNGIVKPGLFVTLIVESKEKQKQALVPQAAVQVNQQGNFVLVVKEDNTVAHRLVKLGRRIDAMWVVDSGLEQGERVIVEGLQKVRSGISVQPVPKQIDKKNGTLSDKQ</sequence>
<dbReference type="RefSeq" id="WP_342680107.1">
    <property type="nucleotide sequence ID" value="NZ_JBCGCU010000023.1"/>
</dbReference>
<evidence type="ECO:0000259" key="5">
    <source>
        <dbReference type="Pfam" id="PF25944"/>
    </source>
</evidence>
<evidence type="ECO:0000259" key="3">
    <source>
        <dbReference type="Pfam" id="PF25876"/>
    </source>
</evidence>
<feature type="domain" description="Multidrug resistance protein MdtA-like barrel-sandwich hybrid" evidence="4">
    <location>
        <begin position="71"/>
        <end position="202"/>
    </location>
</feature>
<feature type="domain" description="Multidrug resistance protein MdtA-like C-terminal permuted SH3" evidence="6">
    <location>
        <begin position="312"/>
        <end position="370"/>
    </location>
</feature>
<proteinExistence type="inferred from homology"/>
<evidence type="ECO:0000256" key="1">
    <source>
        <dbReference type="ARBA" id="ARBA00004519"/>
    </source>
</evidence>
<organism evidence="7 8">
    <name type="scientific">Pseudoalteromonas qingdaonensis</name>
    <dbReference type="NCBI Taxonomy" id="3131913"/>
    <lineage>
        <taxon>Bacteria</taxon>
        <taxon>Pseudomonadati</taxon>
        <taxon>Pseudomonadota</taxon>
        <taxon>Gammaproteobacteria</taxon>
        <taxon>Alteromonadales</taxon>
        <taxon>Pseudoalteromonadaceae</taxon>
        <taxon>Pseudoalteromonas</taxon>
    </lineage>
</organism>
<evidence type="ECO:0000256" key="2">
    <source>
        <dbReference type="ARBA" id="ARBA00009477"/>
    </source>
</evidence>
<accession>A0ABU9N4N1</accession>
<dbReference type="Gene3D" id="2.40.420.20">
    <property type="match status" value="1"/>
</dbReference>
<dbReference type="Pfam" id="PF25876">
    <property type="entry name" value="HH_MFP_RND"/>
    <property type="match status" value="1"/>
</dbReference>
<evidence type="ECO:0000313" key="7">
    <source>
        <dbReference type="EMBL" id="MEM0516633.1"/>
    </source>
</evidence>
<dbReference type="InterPro" id="IPR058627">
    <property type="entry name" value="MdtA-like_C"/>
</dbReference>
<evidence type="ECO:0000313" key="8">
    <source>
        <dbReference type="Proteomes" id="UP001447008"/>
    </source>
</evidence>
<dbReference type="EMBL" id="JBCGCU010000023">
    <property type="protein sequence ID" value="MEM0516633.1"/>
    <property type="molecule type" value="Genomic_DNA"/>
</dbReference>
<dbReference type="InterPro" id="IPR058626">
    <property type="entry name" value="MdtA-like_b-barrel"/>
</dbReference>
<dbReference type="SUPFAM" id="SSF111369">
    <property type="entry name" value="HlyD-like secretion proteins"/>
    <property type="match status" value="1"/>
</dbReference>
<dbReference type="Pfam" id="PF25917">
    <property type="entry name" value="BSH_RND"/>
    <property type="match status" value="1"/>
</dbReference>
<feature type="domain" description="Multidrug resistance protein MdtA-like beta-barrel" evidence="5">
    <location>
        <begin position="216"/>
        <end position="302"/>
    </location>
</feature>
<gene>
    <name evidence="7" type="ORF">WCN91_14630</name>
</gene>
<protein>
    <submittedName>
        <fullName evidence="7">Efflux RND transporter periplasmic adaptor subunit</fullName>
    </submittedName>
</protein>